<reference evidence="3" key="1">
    <citation type="journal article" date="2017" name="Appl. Environ. Microbiol.">
        <title>Genomic analysis of Calderihabitans maritimus KKC1, a thermophilic hydrogenogenic carboxydotrophic bacterium isolated from marine sediment.</title>
        <authorList>
            <person name="Omae K."/>
            <person name="Yoneda Y."/>
            <person name="Fukuyama Y."/>
            <person name="Yoshida T."/>
            <person name="Sako Y."/>
        </authorList>
    </citation>
    <scope>NUCLEOTIDE SEQUENCE [LARGE SCALE GENOMIC DNA]</scope>
    <source>
        <strain evidence="3">KKC1</strain>
    </source>
</reference>
<dbReference type="InterPro" id="IPR036280">
    <property type="entry name" value="Multihaem_cyt_sf"/>
</dbReference>
<dbReference type="SUPFAM" id="SSF48695">
    <property type="entry name" value="Multiheme cytochromes"/>
    <property type="match status" value="1"/>
</dbReference>
<dbReference type="Proteomes" id="UP000197032">
    <property type="component" value="Unassembled WGS sequence"/>
</dbReference>
<keyword evidence="1" id="KW-0732">Signal</keyword>
<organism evidence="2 3">
    <name type="scientific">Calderihabitans maritimus</name>
    <dbReference type="NCBI Taxonomy" id="1246530"/>
    <lineage>
        <taxon>Bacteria</taxon>
        <taxon>Bacillati</taxon>
        <taxon>Bacillota</taxon>
        <taxon>Clostridia</taxon>
        <taxon>Neomoorellales</taxon>
        <taxon>Calderihabitantaceae</taxon>
        <taxon>Calderihabitans</taxon>
    </lineage>
</organism>
<dbReference type="AlphaFoldDB" id="A0A1Z5HT69"/>
<dbReference type="RefSeq" id="WP_088554003.1">
    <property type="nucleotide sequence ID" value="NZ_BDGJ01000090.1"/>
</dbReference>
<keyword evidence="3" id="KW-1185">Reference proteome</keyword>
<dbReference type="Gene3D" id="1.10.780.10">
    <property type="entry name" value="Hydroxylamine Oxidoreductase, Chain A, domain 1"/>
    <property type="match status" value="1"/>
</dbReference>
<dbReference type="PROSITE" id="PS51257">
    <property type="entry name" value="PROKAR_LIPOPROTEIN"/>
    <property type="match status" value="1"/>
</dbReference>
<proteinExistence type="predicted"/>
<evidence type="ECO:0000313" key="2">
    <source>
        <dbReference type="EMBL" id="GAW92714.1"/>
    </source>
</evidence>
<comment type="caution">
    <text evidence="2">The sequence shown here is derived from an EMBL/GenBank/DDBJ whole genome shotgun (WGS) entry which is preliminary data.</text>
</comment>
<dbReference type="InterPro" id="IPR051829">
    <property type="entry name" value="Multiheme_Cytochr_ET"/>
</dbReference>
<name>A0A1Z5HT69_9FIRM</name>
<dbReference type="OrthoDB" id="9814800at2"/>
<dbReference type="EMBL" id="BDGJ01000090">
    <property type="protein sequence ID" value="GAW92714.1"/>
    <property type="molecule type" value="Genomic_DNA"/>
</dbReference>
<dbReference type="PANTHER" id="PTHR35038:SF5">
    <property type="entry name" value="CYTOCHROME C-TYPE PROTEIN NRFB"/>
    <property type="match status" value="1"/>
</dbReference>
<dbReference type="PANTHER" id="PTHR35038">
    <property type="entry name" value="DISSIMILATORY SULFITE REDUCTASE SIRA"/>
    <property type="match status" value="1"/>
</dbReference>
<dbReference type="Pfam" id="PF13447">
    <property type="entry name" value="Multi-haem_cyto"/>
    <property type="match status" value="2"/>
</dbReference>
<evidence type="ECO:0000256" key="1">
    <source>
        <dbReference type="ARBA" id="ARBA00022729"/>
    </source>
</evidence>
<dbReference type="Gene3D" id="1.20.850.10">
    <property type="entry name" value="Hydroxylamine Oxidoreductase, Chain A, domain 2"/>
    <property type="match status" value="1"/>
</dbReference>
<protein>
    <submittedName>
        <fullName evidence="2">Uncharacterized protein</fullName>
    </submittedName>
</protein>
<dbReference type="GO" id="GO:0016491">
    <property type="term" value="F:oxidoreductase activity"/>
    <property type="evidence" value="ECO:0007669"/>
    <property type="project" value="TreeGrafter"/>
</dbReference>
<gene>
    <name evidence="2" type="ORF">KKC1_18640</name>
</gene>
<evidence type="ECO:0000313" key="3">
    <source>
        <dbReference type="Proteomes" id="UP000197032"/>
    </source>
</evidence>
<accession>A0A1Z5HT69</accession>
<sequence>MKPVSRLWLTFLLVVVLALFLQGCSSGKEVKETSAVENETAVEAETVDYTPQNDVEAYYKEVMPGKFKMWKESAHGRNGVTCSVCHEDLKDNKLPAEKLVYNGEFDTVKPETCAKCHQKEYEGWKNTRHVQAVEFSKKNVRYHLLDGYPAMQVLGCKSCHEKVAKTCSSCHTVHSTELPKPPLNITNGCENCHMGPDHPQREAFESSKHHQVALATGEPTCITCHTTEENRHEIFRIKGTEDHGRTKMLQNCQNCHSREFAEDALAKVDEIKKETNRIIDEARKIIQGLYRDGILKPSPGSLLDENGMPMLNAKGTSYSHVSHIESLMFELFKYAGATAIKGAQHFAPDYAHWHGNADLWQKYLEIKNEAERLRLEAKLKEKLGIETEEYPMFKYSQETGKELQDLN</sequence>